<evidence type="ECO:0000256" key="1">
    <source>
        <dbReference type="ARBA" id="ARBA00009743"/>
    </source>
</evidence>
<dbReference type="PANTHER" id="PTHR11452">
    <property type="entry name" value="ALPHA-GALACTOSIDASE/ALPHA-N-ACETYLGALACTOSAMINIDASE"/>
    <property type="match status" value="1"/>
</dbReference>
<keyword evidence="6" id="KW-0472">Membrane</keyword>
<dbReference type="InterPro" id="IPR000772">
    <property type="entry name" value="Ricin_B_lectin"/>
</dbReference>
<dbReference type="InterPro" id="IPR013780">
    <property type="entry name" value="Glyco_hydro_b"/>
</dbReference>
<protein>
    <recommendedName>
        <fullName evidence="5">Alpha-galactosidase</fullName>
        <ecNumber evidence="5">3.2.1.22</ecNumber>
    </recommendedName>
    <alternativeName>
        <fullName evidence="5">Melibiase</fullName>
    </alternativeName>
</protein>
<evidence type="ECO:0000256" key="5">
    <source>
        <dbReference type="RuleBase" id="RU361168"/>
    </source>
</evidence>
<keyword evidence="2" id="KW-0732">Signal</keyword>
<keyword evidence="3 5" id="KW-0378">Hydrolase</keyword>
<dbReference type="InterPro" id="IPR017853">
    <property type="entry name" value="GH"/>
</dbReference>
<feature type="domain" description="CBM6" evidence="7">
    <location>
        <begin position="558"/>
        <end position="685"/>
    </location>
</feature>
<dbReference type="InterPro" id="IPR002241">
    <property type="entry name" value="Glyco_hydro_27"/>
</dbReference>
<keyword evidence="6" id="KW-0812">Transmembrane</keyword>
<proteinExistence type="inferred from homology"/>
<evidence type="ECO:0000313" key="8">
    <source>
        <dbReference type="EMBL" id="CAH1209792.1"/>
    </source>
</evidence>
<evidence type="ECO:0000256" key="4">
    <source>
        <dbReference type="ARBA" id="ARBA00023295"/>
    </source>
</evidence>
<dbReference type="EMBL" id="CAKMMW010000009">
    <property type="protein sequence ID" value="CAH1209792.1"/>
    <property type="molecule type" value="Genomic_DNA"/>
</dbReference>
<evidence type="ECO:0000256" key="6">
    <source>
        <dbReference type="SAM" id="Phobius"/>
    </source>
</evidence>
<dbReference type="PROSITE" id="PS50231">
    <property type="entry name" value="RICIN_B_LECTIN"/>
    <property type="match status" value="1"/>
</dbReference>
<comment type="caution">
    <text evidence="8">The sequence shown here is derived from an EMBL/GenBank/DDBJ whole genome shotgun (WGS) entry which is preliminary data.</text>
</comment>
<organism evidence="8 9">
    <name type="scientific">Paenibacillus allorhizoplanae</name>
    <dbReference type="NCBI Taxonomy" id="2905648"/>
    <lineage>
        <taxon>Bacteria</taxon>
        <taxon>Bacillati</taxon>
        <taxon>Bacillota</taxon>
        <taxon>Bacilli</taxon>
        <taxon>Bacillales</taxon>
        <taxon>Paenibacillaceae</taxon>
        <taxon>Paenibacillus</taxon>
    </lineage>
</organism>
<dbReference type="CDD" id="cd14792">
    <property type="entry name" value="GH27"/>
    <property type="match status" value="1"/>
</dbReference>
<dbReference type="SUPFAM" id="SSF49785">
    <property type="entry name" value="Galactose-binding domain-like"/>
    <property type="match status" value="1"/>
</dbReference>
<feature type="transmembrane region" description="Helical" evidence="6">
    <location>
        <begin position="12"/>
        <end position="32"/>
    </location>
</feature>
<comment type="similarity">
    <text evidence="1 5">Belongs to the glycosyl hydrolase 27 family.</text>
</comment>
<dbReference type="Proteomes" id="UP000838821">
    <property type="component" value="Unassembled WGS sequence"/>
</dbReference>
<dbReference type="Pfam" id="PF14200">
    <property type="entry name" value="RicinB_lectin_2"/>
    <property type="match status" value="1"/>
</dbReference>
<accession>A0ABN8GN34</accession>
<name>A0ABN8GN34_9BACL</name>
<dbReference type="InterPro" id="IPR013785">
    <property type="entry name" value="Aldolase_TIM"/>
</dbReference>
<dbReference type="Pfam" id="PF16499">
    <property type="entry name" value="Melibiase_2"/>
    <property type="match status" value="1"/>
</dbReference>
<dbReference type="Gene3D" id="2.60.40.1180">
    <property type="entry name" value="Golgi alpha-mannosidase II"/>
    <property type="match status" value="1"/>
</dbReference>
<dbReference type="SUPFAM" id="SSF51445">
    <property type="entry name" value="(Trans)glycosidases"/>
    <property type="match status" value="1"/>
</dbReference>
<evidence type="ECO:0000313" key="9">
    <source>
        <dbReference type="Proteomes" id="UP000838821"/>
    </source>
</evidence>
<comment type="catalytic activity">
    <reaction evidence="5">
        <text>Hydrolysis of terminal, non-reducing alpha-D-galactose residues in alpha-D-galactosides, including galactose oligosaccharides, galactomannans and galactolipids.</text>
        <dbReference type="EC" id="3.2.1.22"/>
    </reaction>
</comment>
<dbReference type="PRINTS" id="PR00740">
    <property type="entry name" value="GLHYDRLASE27"/>
</dbReference>
<reference evidence="8" key="1">
    <citation type="submission" date="2022-01" db="EMBL/GenBank/DDBJ databases">
        <authorList>
            <person name="Criscuolo A."/>
        </authorList>
    </citation>
    <scope>NUCLEOTIDE SEQUENCE</scope>
    <source>
        <strain evidence="8">CIP111891</strain>
    </source>
</reference>
<dbReference type="Gene3D" id="3.20.20.70">
    <property type="entry name" value="Aldolase class I"/>
    <property type="match status" value="1"/>
</dbReference>
<dbReference type="PROSITE" id="PS51175">
    <property type="entry name" value="CBM6"/>
    <property type="match status" value="1"/>
</dbReference>
<dbReference type="InterPro" id="IPR035992">
    <property type="entry name" value="Ricin_B-like_lectins"/>
</dbReference>
<dbReference type="InterPro" id="IPR005084">
    <property type="entry name" value="CBM6"/>
</dbReference>
<keyword evidence="5" id="KW-1015">Disulfide bond</keyword>
<sequence length="685" mass="73009">MIKEAGNQIHVVRQVMLVFFITLPLIMSGYLFPQKAAALNNGLAVTPPMGWNSWNIYGCNVDEDKIKQAADAAVSSGMKAAGYTYIVIDDCWQTSRAANGTIIADPAKFPSGIAALASYVHSKGLKFGLYTDAGYTTCAGRPGMFGHEVQDAATFAAWGVDYTKVDWCDHGTLDPQTRYSIIRDAIANSGRPMLFSICNWGVNKPWIWGPATGNIWRTTDDIFDFWDRVTWIIDQNAPLANFAGPTLGWNDADMLMVGNYGTGAVFGAGMTDTEYRSHMSMWAIMASPLIAGNNLASMNQATKDTLMNAEVIAVDQDALGKQGVLVSDVGGLQVYSKVLQTSGTRAIVLLNRTNASSNMTVNFASLGLSSTVAVRDLWAKANVGSFTTSYTTTVPSHGSVMLKLTGSEAATGAIVSGKTFRLSPKSNGLSLAVDGASTSNGANILQWDKGIAQNDKWVITATDSGYYKIINVKSGKALAVENASLSDGAKVFQWDYGTTGNDQWLIQGLTQGYYKITNRLSGKSLNVANNSLISGGTFIQWPYAVADNMAFQLIETDITYEAESASLHSLSTESTNGGFTGNGYVAGWNASGQWVDFNVVASAAGNYNLTFRYAAGAGTAGRYLYVNGVGVVNNVSFAGTGSWSSYNSVTVSSVALNSGGNTISLIFDAAKGSNNYLNLDNMKAQ</sequence>
<dbReference type="PANTHER" id="PTHR11452:SF75">
    <property type="entry name" value="ALPHA-GALACTOSIDASE MEL1"/>
    <property type="match status" value="1"/>
</dbReference>
<dbReference type="EC" id="3.2.1.22" evidence="5"/>
<keyword evidence="6" id="KW-1133">Transmembrane helix</keyword>
<keyword evidence="4 5" id="KW-0326">Glycosidase</keyword>
<evidence type="ECO:0000256" key="3">
    <source>
        <dbReference type="ARBA" id="ARBA00022801"/>
    </source>
</evidence>
<keyword evidence="9" id="KW-1185">Reference proteome</keyword>
<dbReference type="Pfam" id="PF16990">
    <property type="entry name" value="CBM_35"/>
    <property type="match status" value="1"/>
</dbReference>
<gene>
    <name evidence="8" type="ORF">PAECIP111891_03409</name>
</gene>
<dbReference type="Gene3D" id="2.80.10.50">
    <property type="match status" value="1"/>
</dbReference>
<dbReference type="Pfam" id="PF17801">
    <property type="entry name" value="Melibiase_C"/>
    <property type="match status" value="1"/>
</dbReference>
<evidence type="ECO:0000259" key="7">
    <source>
        <dbReference type="PROSITE" id="PS51175"/>
    </source>
</evidence>
<dbReference type="Gene3D" id="2.60.120.260">
    <property type="entry name" value="Galactose-binding domain-like"/>
    <property type="match status" value="1"/>
</dbReference>
<evidence type="ECO:0000256" key="2">
    <source>
        <dbReference type="ARBA" id="ARBA00022729"/>
    </source>
</evidence>
<dbReference type="SUPFAM" id="SSF50370">
    <property type="entry name" value="Ricin B-like lectins"/>
    <property type="match status" value="1"/>
</dbReference>
<dbReference type="InterPro" id="IPR041233">
    <property type="entry name" value="Melibiase_C"/>
</dbReference>
<dbReference type="SUPFAM" id="SSF51011">
    <property type="entry name" value="Glycosyl hydrolase domain"/>
    <property type="match status" value="1"/>
</dbReference>
<dbReference type="InterPro" id="IPR008979">
    <property type="entry name" value="Galactose-bd-like_sf"/>
</dbReference>